<keyword evidence="3" id="KW-0732">Signal</keyword>
<gene>
    <name evidence="4" type="ORF">VE01_10509</name>
</gene>
<dbReference type="OrthoDB" id="3021074at2759"/>
<dbReference type="GeneID" id="28843895"/>
<feature type="compositionally biased region" description="Basic and acidic residues" evidence="1">
    <location>
        <begin position="356"/>
        <end position="373"/>
    </location>
</feature>
<feature type="region of interest" description="Disordered" evidence="1">
    <location>
        <begin position="330"/>
        <end position="423"/>
    </location>
</feature>
<evidence type="ECO:0000313" key="4">
    <source>
        <dbReference type="EMBL" id="OBT91517.1"/>
    </source>
</evidence>
<dbReference type="STRING" id="342668.A0A1B8G6R3"/>
<dbReference type="Proteomes" id="UP000091956">
    <property type="component" value="Unassembled WGS sequence"/>
</dbReference>
<feature type="compositionally biased region" description="Polar residues" evidence="1">
    <location>
        <begin position="458"/>
        <end position="468"/>
    </location>
</feature>
<feature type="region of interest" description="Disordered" evidence="1">
    <location>
        <begin position="458"/>
        <end position="501"/>
    </location>
</feature>
<keyword evidence="5" id="KW-1185">Reference proteome</keyword>
<feature type="compositionally biased region" description="Acidic residues" evidence="1">
    <location>
        <begin position="378"/>
        <end position="391"/>
    </location>
</feature>
<evidence type="ECO:0000313" key="5">
    <source>
        <dbReference type="Proteomes" id="UP000091956"/>
    </source>
</evidence>
<dbReference type="AlphaFoldDB" id="A0A1B8G6R3"/>
<evidence type="ECO:0000256" key="2">
    <source>
        <dbReference type="SAM" id="Phobius"/>
    </source>
</evidence>
<sequence>MFSHRFFRFVLCAIALLVTHASAYAPSNDTSVDDQVSCVYPMSGQYGVLPRVLFYVSLIFAVCGQHFEWLVIGALASAMTFSATTAIHIFIIFATHWRNPPILDLDSLSIALIAMVSVTMFLAFICFSSTLRKNLAGVAVVKFWFITMIITGTLALFLVNDAGGPPQNSNAEVACFLPDKTLLTGLAQLNGRQNLECIYDCFLTRGSVLKPQEAATVIWGAPVNGALGDWGLTIYKTFYERYEAASDEPQMRSGYGPASDKEGYALIGVCVSIGSVVWVPLVIMIEWSMRNIPVEENPNAVGQWGPWVAALFAIIGSVIHRYFEPEDRKERRKTRWAAPNETVANSPINDMPSSEGAERSYDMDNLSRARKNDYTPSSDEDFSYTGSDDDAYMQPTQRHYLGEETARYGRSGDDRTRSASTRSDATYMNQGGRFYTAGGRSTSWRNSANQRERLYTVSDRSMSRSNNDAYVHEEEADIGTYGRGNSTSVEERPPIGKPWPL</sequence>
<feature type="transmembrane region" description="Helical" evidence="2">
    <location>
        <begin position="70"/>
        <end position="95"/>
    </location>
</feature>
<evidence type="ECO:0000256" key="1">
    <source>
        <dbReference type="SAM" id="MobiDB-lite"/>
    </source>
</evidence>
<feature type="transmembrane region" description="Helical" evidence="2">
    <location>
        <begin position="107"/>
        <end position="127"/>
    </location>
</feature>
<proteinExistence type="predicted"/>
<accession>A0A1B8G6R3</accession>
<feature type="compositionally biased region" description="Polar residues" evidence="1">
    <location>
        <begin position="342"/>
        <end position="352"/>
    </location>
</feature>
<feature type="transmembrane region" description="Helical" evidence="2">
    <location>
        <begin position="45"/>
        <end position="63"/>
    </location>
</feature>
<dbReference type="RefSeq" id="XP_018125250.1">
    <property type="nucleotide sequence ID" value="XM_018279907.1"/>
</dbReference>
<protein>
    <submittedName>
        <fullName evidence="4">Uncharacterized protein</fullName>
    </submittedName>
</protein>
<feature type="signal peptide" evidence="3">
    <location>
        <begin position="1"/>
        <end position="23"/>
    </location>
</feature>
<name>A0A1B8G6R3_9PEZI</name>
<feature type="transmembrane region" description="Helical" evidence="2">
    <location>
        <begin position="304"/>
        <end position="323"/>
    </location>
</feature>
<feature type="chain" id="PRO_5008608274" evidence="3">
    <location>
        <begin position="24"/>
        <end position="501"/>
    </location>
</feature>
<reference evidence="5" key="2">
    <citation type="journal article" date="2018" name="Nat. Commun.">
        <title>Extreme sensitivity to ultraviolet light in the fungal pathogen causing white-nose syndrome of bats.</title>
        <authorList>
            <person name="Palmer J.M."/>
            <person name="Drees K.P."/>
            <person name="Foster J.T."/>
            <person name="Lindner D.L."/>
        </authorList>
    </citation>
    <scope>NUCLEOTIDE SEQUENCE [LARGE SCALE GENOMIC DNA]</scope>
    <source>
        <strain evidence="5">UAMH 10579</strain>
    </source>
</reference>
<keyword evidence="2" id="KW-0812">Transmembrane</keyword>
<dbReference type="EMBL" id="KV460288">
    <property type="protein sequence ID" value="OBT91517.1"/>
    <property type="molecule type" value="Genomic_DNA"/>
</dbReference>
<keyword evidence="2" id="KW-0472">Membrane</keyword>
<reference evidence="4 5" key="1">
    <citation type="submission" date="2016-03" db="EMBL/GenBank/DDBJ databases">
        <title>Comparative genomics of Pseudogymnoascus destructans, the fungus causing white-nose syndrome of bats.</title>
        <authorList>
            <person name="Palmer J.M."/>
            <person name="Drees K.P."/>
            <person name="Foster J.T."/>
            <person name="Lindner D.L."/>
        </authorList>
    </citation>
    <scope>NUCLEOTIDE SEQUENCE [LARGE SCALE GENOMIC DNA]</scope>
    <source>
        <strain evidence="4 5">UAMH 10579</strain>
    </source>
</reference>
<feature type="transmembrane region" description="Helical" evidence="2">
    <location>
        <begin position="263"/>
        <end position="283"/>
    </location>
</feature>
<keyword evidence="2" id="KW-1133">Transmembrane helix</keyword>
<evidence type="ECO:0000256" key="3">
    <source>
        <dbReference type="SAM" id="SignalP"/>
    </source>
</evidence>
<feature type="compositionally biased region" description="Basic and acidic residues" evidence="1">
    <location>
        <begin position="400"/>
        <end position="417"/>
    </location>
</feature>
<feature type="transmembrane region" description="Helical" evidence="2">
    <location>
        <begin position="139"/>
        <end position="159"/>
    </location>
</feature>
<organism evidence="4 5">
    <name type="scientific">Pseudogymnoascus verrucosus</name>
    <dbReference type="NCBI Taxonomy" id="342668"/>
    <lineage>
        <taxon>Eukaryota</taxon>
        <taxon>Fungi</taxon>
        <taxon>Dikarya</taxon>
        <taxon>Ascomycota</taxon>
        <taxon>Pezizomycotina</taxon>
        <taxon>Leotiomycetes</taxon>
        <taxon>Thelebolales</taxon>
        <taxon>Thelebolaceae</taxon>
        <taxon>Pseudogymnoascus</taxon>
    </lineage>
</organism>